<evidence type="ECO:0000313" key="2">
    <source>
        <dbReference type="Proteomes" id="UP001645038"/>
    </source>
</evidence>
<dbReference type="Pfam" id="PF14076">
    <property type="entry name" value="DUF4258"/>
    <property type="match status" value="1"/>
</dbReference>
<gene>
    <name evidence="1" type="ORF">EI547_13280</name>
</gene>
<keyword evidence="2" id="KW-1185">Reference proteome</keyword>
<reference evidence="1 2" key="1">
    <citation type="submission" date="2020-07" db="EMBL/GenBank/DDBJ databases">
        <title>Halophilic bacteria isolated from french cheeses.</title>
        <authorList>
            <person name="Kothe C.I."/>
            <person name="Farah-Kraiem B."/>
            <person name="Renault P."/>
            <person name="Dridi B."/>
        </authorList>
    </citation>
    <scope>NUCLEOTIDE SEQUENCE [LARGE SCALE GENOMIC DNA]</scope>
    <source>
        <strain evidence="1 2">FME20</strain>
    </source>
</reference>
<proteinExistence type="predicted"/>
<evidence type="ECO:0000313" key="1">
    <source>
        <dbReference type="EMBL" id="MBE0464421.1"/>
    </source>
</evidence>
<sequence length="85" mass="10366">MYSHRFNIDIHITRHARERMASRNITESELLELIEQGTEKYKDDIRFWIARHFENRQDNLLSVAAVLEEKLVVKTVMHHFEWENE</sequence>
<dbReference type="Proteomes" id="UP001645038">
    <property type="component" value="Unassembled WGS sequence"/>
</dbReference>
<protein>
    <submittedName>
        <fullName evidence="1">DUF4258 domain-containing protein</fullName>
    </submittedName>
</protein>
<accession>A0ABR9G0L6</accession>
<dbReference type="InterPro" id="IPR025354">
    <property type="entry name" value="DUF4258"/>
</dbReference>
<dbReference type="EMBL" id="RRZB01000034">
    <property type="protein sequence ID" value="MBE0464421.1"/>
    <property type="molecule type" value="Genomic_DNA"/>
</dbReference>
<dbReference type="RefSeq" id="WP_192538918.1">
    <property type="nucleotide sequence ID" value="NZ_RRZB01000034.1"/>
</dbReference>
<name>A0ABR9G0L6_9GAMM</name>
<organism evidence="1 2">
    <name type="scientific">Halomonas colorata</name>
    <dbReference type="NCBI Taxonomy" id="2742615"/>
    <lineage>
        <taxon>Bacteria</taxon>
        <taxon>Pseudomonadati</taxon>
        <taxon>Pseudomonadota</taxon>
        <taxon>Gammaproteobacteria</taxon>
        <taxon>Oceanospirillales</taxon>
        <taxon>Halomonadaceae</taxon>
        <taxon>Halomonas</taxon>
    </lineage>
</organism>
<comment type="caution">
    <text evidence="1">The sequence shown here is derived from an EMBL/GenBank/DDBJ whole genome shotgun (WGS) entry which is preliminary data.</text>
</comment>